<reference evidence="2 3" key="1">
    <citation type="submission" date="2014-04" db="EMBL/GenBank/DDBJ databases">
        <authorList>
            <consortium name="DOE Joint Genome Institute"/>
            <person name="Kuo A."/>
            <person name="Zuccaro A."/>
            <person name="Kohler A."/>
            <person name="Nagy L.G."/>
            <person name="Floudas D."/>
            <person name="Copeland A."/>
            <person name="Barry K.W."/>
            <person name="Cichocki N."/>
            <person name="Veneault-Fourrey C."/>
            <person name="LaButti K."/>
            <person name="Lindquist E.A."/>
            <person name="Lipzen A."/>
            <person name="Lundell T."/>
            <person name="Morin E."/>
            <person name="Murat C."/>
            <person name="Sun H."/>
            <person name="Tunlid A."/>
            <person name="Henrissat B."/>
            <person name="Grigoriev I.V."/>
            <person name="Hibbett D.S."/>
            <person name="Martin F."/>
            <person name="Nordberg H.P."/>
            <person name="Cantor M.N."/>
            <person name="Hua S.X."/>
        </authorList>
    </citation>
    <scope>NUCLEOTIDE SEQUENCE [LARGE SCALE GENOMIC DNA]</scope>
    <source>
        <strain evidence="2 3">MAFF 305830</strain>
    </source>
</reference>
<feature type="compositionally biased region" description="Polar residues" evidence="1">
    <location>
        <begin position="554"/>
        <end position="572"/>
    </location>
</feature>
<feature type="compositionally biased region" description="Basic and acidic residues" evidence="1">
    <location>
        <begin position="781"/>
        <end position="793"/>
    </location>
</feature>
<dbReference type="GO" id="GO:1990023">
    <property type="term" value="C:mitotic spindle midzone"/>
    <property type="evidence" value="ECO:0007669"/>
    <property type="project" value="TreeGrafter"/>
</dbReference>
<name>A0A0C2WNR6_SERVB</name>
<dbReference type="Pfam" id="PF03999">
    <property type="entry name" value="MAP65_ASE1"/>
    <property type="match status" value="1"/>
</dbReference>
<reference evidence="3" key="2">
    <citation type="submission" date="2015-01" db="EMBL/GenBank/DDBJ databases">
        <title>Evolutionary Origins and Diversification of the Mycorrhizal Mutualists.</title>
        <authorList>
            <consortium name="DOE Joint Genome Institute"/>
            <consortium name="Mycorrhizal Genomics Consortium"/>
            <person name="Kohler A."/>
            <person name="Kuo A."/>
            <person name="Nagy L.G."/>
            <person name="Floudas D."/>
            <person name="Copeland A."/>
            <person name="Barry K.W."/>
            <person name="Cichocki N."/>
            <person name="Veneault-Fourrey C."/>
            <person name="LaButti K."/>
            <person name="Lindquist E.A."/>
            <person name="Lipzen A."/>
            <person name="Lundell T."/>
            <person name="Morin E."/>
            <person name="Murat C."/>
            <person name="Riley R."/>
            <person name="Ohm R."/>
            <person name="Sun H."/>
            <person name="Tunlid A."/>
            <person name="Henrissat B."/>
            <person name="Grigoriev I.V."/>
            <person name="Hibbett D.S."/>
            <person name="Martin F."/>
        </authorList>
    </citation>
    <scope>NUCLEOTIDE SEQUENCE [LARGE SCALE GENOMIC DNA]</scope>
    <source>
        <strain evidence="3">MAFF 305830</strain>
    </source>
</reference>
<accession>A0A0C2WNR6</accession>
<organism evidence="2 3">
    <name type="scientific">Serendipita vermifera MAFF 305830</name>
    <dbReference type="NCBI Taxonomy" id="933852"/>
    <lineage>
        <taxon>Eukaryota</taxon>
        <taxon>Fungi</taxon>
        <taxon>Dikarya</taxon>
        <taxon>Basidiomycota</taxon>
        <taxon>Agaricomycotina</taxon>
        <taxon>Agaricomycetes</taxon>
        <taxon>Sebacinales</taxon>
        <taxon>Serendipitaceae</taxon>
        <taxon>Serendipita</taxon>
    </lineage>
</organism>
<dbReference type="HOGENOM" id="CLU_009812_0_0_1"/>
<feature type="compositionally biased region" description="Polar residues" evidence="1">
    <location>
        <begin position="711"/>
        <end position="722"/>
    </location>
</feature>
<evidence type="ECO:0000313" key="3">
    <source>
        <dbReference type="Proteomes" id="UP000054097"/>
    </source>
</evidence>
<evidence type="ECO:0000313" key="2">
    <source>
        <dbReference type="EMBL" id="KIM27878.1"/>
    </source>
</evidence>
<dbReference type="GO" id="GO:0051256">
    <property type="term" value="P:mitotic spindle midzone assembly"/>
    <property type="evidence" value="ECO:0007669"/>
    <property type="project" value="TreeGrafter"/>
</dbReference>
<proteinExistence type="predicted"/>
<dbReference type="OrthoDB" id="642895at2759"/>
<evidence type="ECO:0008006" key="4">
    <source>
        <dbReference type="Google" id="ProtNLM"/>
    </source>
</evidence>
<dbReference type="GO" id="GO:0008017">
    <property type="term" value="F:microtubule binding"/>
    <property type="evidence" value="ECO:0007669"/>
    <property type="project" value="InterPro"/>
</dbReference>
<feature type="region of interest" description="Disordered" evidence="1">
    <location>
        <begin position="544"/>
        <end position="572"/>
    </location>
</feature>
<evidence type="ECO:0000256" key="1">
    <source>
        <dbReference type="SAM" id="MobiDB-lite"/>
    </source>
</evidence>
<dbReference type="AlphaFoldDB" id="A0A0C2WNR6"/>
<protein>
    <recommendedName>
        <fullName evidence="4">Microtubule associated protein</fullName>
    </recommendedName>
</protein>
<dbReference type="GO" id="GO:0005737">
    <property type="term" value="C:cytoplasm"/>
    <property type="evidence" value="ECO:0007669"/>
    <property type="project" value="TreeGrafter"/>
</dbReference>
<dbReference type="Proteomes" id="UP000054097">
    <property type="component" value="Unassembled WGS sequence"/>
</dbReference>
<sequence length="801" mass="88773">MSRTTSRKSLTPESLVSVLIPHISQQTSLLPTLHQQLGLPPSALEADLSALREALLKTVEDCVENRKKEIGEWATRCESVESRCKRLETALGRRNGSIGEVKKQNIYPLRHQQLFAQEEKLQQLYTSKLEQLNTLTGRLSNLASTLGPTFFGDDILNPTPSPGEISVINATSRSADDTITSIEEEAMLRDVTPERFNRLEKELVRGKTEISRRLVALSALFEQIAWLYTELGILLPLPTDPTPSSKEFPYPRPFRSAVAGKKDPFAVAPTPDPERQRREYFPLFAAFISKLQEVEEGREVGGVEGIDPSSVLIEWFEHLKTDLEEEKFRREAHIQNLYDQLEIMWKRLEISDEDIDEFIELNRGSTGENVRAYELELERMLEMKRERMSVFIGNARAEIERLWDDLMWSEEEREAFTAFHDDIYSEDLLTIHEEEIARLKEERRSKAPILVAIRKYFQICDEQKQLEASANDQSRLTGRGARGDPGRLLREEKMRKRVQKEKPKLEQELIVSVPHWEAEVGKPLLVNGIHFMGQLEEIVRVEEAKAESKKRPRTNSTLGRATTPALGTNANNRKVSAAVSVTPSLRSASGSSHASTAFSMSTISSTSSVLGPAAKRQKLNNANPHATRANPTNDTISTAVGSTASLRSVPMRPQSRQAASRIAGPSGRASPLEPAKSAGAGVGKALPTGGPGRAPSRAGAASSSNGRATSPSKLSSVSTLPVQTALPLPSSSSQVKGLLFPTTAKSGTGAVEKEDTKGRTKRRESFKPRPSSPGLGQEYAEMWRGKSMLRDEPLSEDSETD</sequence>
<dbReference type="InterPro" id="IPR007145">
    <property type="entry name" value="MAP65_Ase1_PRC1"/>
</dbReference>
<keyword evidence="3" id="KW-1185">Reference proteome</keyword>
<dbReference type="PANTHER" id="PTHR19321:SF41">
    <property type="entry name" value="FASCETTO-RELATED"/>
    <property type="match status" value="1"/>
</dbReference>
<feature type="compositionally biased region" description="Basic and acidic residues" evidence="1">
    <location>
        <begin position="751"/>
        <end position="767"/>
    </location>
</feature>
<dbReference type="STRING" id="933852.A0A0C2WNR6"/>
<dbReference type="EMBL" id="KN824296">
    <property type="protein sequence ID" value="KIM27878.1"/>
    <property type="molecule type" value="Genomic_DNA"/>
</dbReference>
<dbReference type="Gene3D" id="1.20.58.1520">
    <property type="match status" value="1"/>
</dbReference>
<feature type="compositionally biased region" description="Low complexity" evidence="1">
    <location>
        <begin position="693"/>
        <end position="710"/>
    </location>
</feature>
<feature type="region of interest" description="Disordered" evidence="1">
    <location>
        <begin position="643"/>
        <end position="801"/>
    </location>
</feature>
<dbReference type="PANTHER" id="PTHR19321">
    <property type="entry name" value="PROTEIN REGULATOR OF CYTOKINESIS 1 PRC1-RELATED"/>
    <property type="match status" value="1"/>
</dbReference>
<gene>
    <name evidence="2" type="ORF">M408DRAFT_160494</name>
</gene>